<evidence type="ECO:0000313" key="2">
    <source>
        <dbReference type="EMBL" id="KUN33041.1"/>
    </source>
</evidence>
<dbReference type="Proteomes" id="UP000053271">
    <property type="component" value="Unassembled WGS sequence"/>
</dbReference>
<dbReference type="RefSeq" id="WP_067242208.1">
    <property type="nucleotide sequence ID" value="NZ_KQ948568.1"/>
</dbReference>
<feature type="region of interest" description="Disordered" evidence="1">
    <location>
        <begin position="447"/>
        <end position="500"/>
    </location>
</feature>
<comment type="caution">
    <text evidence="2">The sequence shown here is derived from an EMBL/GenBank/DDBJ whole genome shotgun (WGS) entry which is preliminary data.</text>
</comment>
<reference evidence="2 3" key="1">
    <citation type="submission" date="2015-10" db="EMBL/GenBank/DDBJ databases">
        <title>Draft genome sequence of Streptomyces longwoodensis DSM 41677, type strain for the species Streptomyces longwoodensis.</title>
        <authorList>
            <person name="Ruckert C."/>
            <person name="Winkler A."/>
            <person name="Kalinowski J."/>
            <person name="Kampfer P."/>
            <person name="Glaeser S."/>
        </authorList>
    </citation>
    <scope>NUCLEOTIDE SEQUENCE [LARGE SCALE GENOMIC DNA]</scope>
    <source>
        <strain evidence="2 3">DSM 41677</strain>
    </source>
</reference>
<feature type="compositionally biased region" description="Basic and acidic residues" evidence="1">
    <location>
        <begin position="480"/>
        <end position="491"/>
    </location>
</feature>
<name>A0A117QK97_9ACTN</name>
<gene>
    <name evidence="2" type="ORF">AQJ30_35775</name>
</gene>
<feature type="compositionally biased region" description="Low complexity" evidence="1">
    <location>
        <begin position="144"/>
        <end position="157"/>
    </location>
</feature>
<dbReference type="EMBL" id="LMWS01000059">
    <property type="protein sequence ID" value="KUN33041.1"/>
    <property type="molecule type" value="Genomic_DNA"/>
</dbReference>
<dbReference type="STRING" id="68231.AQJ30_35775"/>
<dbReference type="AlphaFoldDB" id="A0A117QK97"/>
<accession>A0A117QK97</accession>
<feature type="region of interest" description="Disordered" evidence="1">
    <location>
        <begin position="141"/>
        <end position="165"/>
    </location>
</feature>
<evidence type="ECO:0000313" key="3">
    <source>
        <dbReference type="Proteomes" id="UP000053271"/>
    </source>
</evidence>
<protein>
    <submittedName>
        <fullName evidence="2">Uncharacterized protein</fullName>
    </submittedName>
</protein>
<sequence length="500" mass="53344">MATPPANGDTRYSLWLRVREFAVPPSVIEAATARRRAGDWAGACAAAGVDVDVRPRAVARTHGHDLAARLRDDLRHLAPDLLRWHLPRIAPHGLLRPGLTLTLARYATGPGDPSPVHLVARTAPAWADGGQRISLALWDGQQGRRPAATPSHPSPSHGHPHPRPSRWFRLDLHRHLWDARRAGELAGRAGAVDAPGGDLAAPPAELDGLLPHDQWCAVERWAEEAALVLRGEGRHGGGTVAVRLGGRRRLVLDVGPDGAGGAPVLRGVTPATAGRARVLPALPHAATWVLPDLHLLRAGLLDAGALHPLVAAALVPERVKGAGDRSSRPTARGPRLVECRGDLHRIGLADGVLVPWDHSPEEIRREELLAALTGTPLPCLRVIAEAHRTPDDLGPVRERLDHGDLPGALAVVEDLLGPGASLPDGALRDELEAAAQRRVAHGLFRAGLAEPGGGSRTGWRTHPRPTGTPVVPGPLPGRVVPDHRRSREHPFRPRHANRCP</sequence>
<dbReference type="GeneID" id="91429937"/>
<organism evidence="2 3">
    <name type="scientific">Streptomyces longwoodensis</name>
    <dbReference type="NCBI Taxonomy" id="68231"/>
    <lineage>
        <taxon>Bacteria</taxon>
        <taxon>Bacillati</taxon>
        <taxon>Actinomycetota</taxon>
        <taxon>Actinomycetes</taxon>
        <taxon>Kitasatosporales</taxon>
        <taxon>Streptomycetaceae</taxon>
        <taxon>Streptomyces</taxon>
    </lineage>
</organism>
<evidence type="ECO:0000256" key="1">
    <source>
        <dbReference type="SAM" id="MobiDB-lite"/>
    </source>
</evidence>
<keyword evidence="3" id="KW-1185">Reference proteome</keyword>
<proteinExistence type="predicted"/>